<evidence type="ECO:0000256" key="1">
    <source>
        <dbReference type="SAM" id="Phobius"/>
    </source>
</evidence>
<feature type="transmembrane region" description="Helical" evidence="1">
    <location>
        <begin position="93"/>
        <end position="113"/>
    </location>
</feature>
<feature type="transmembrane region" description="Helical" evidence="1">
    <location>
        <begin position="195"/>
        <end position="213"/>
    </location>
</feature>
<gene>
    <name evidence="3" type="ORF">ACFSQT_22370</name>
</gene>
<evidence type="ECO:0000313" key="4">
    <source>
        <dbReference type="Proteomes" id="UP001597349"/>
    </source>
</evidence>
<feature type="transmembrane region" description="Helical" evidence="1">
    <location>
        <begin position="311"/>
        <end position="328"/>
    </location>
</feature>
<organism evidence="3 4">
    <name type="scientific">Mesorhizobium calcicola</name>
    <dbReference type="NCBI Taxonomy" id="1300310"/>
    <lineage>
        <taxon>Bacteria</taxon>
        <taxon>Pseudomonadati</taxon>
        <taxon>Pseudomonadota</taxon>
        <taxon>Alphaproteobacteria</taxon>
        <taxon>Hyphomicrobiales</taxon>
        <taxon>Phyllobacteriaceae</taxon>
        <taxon>Mesorhizobium</taxon>
    </lineage>
</organism>
<keyword evidence="3" id="KW-0808">Transferase</keyword>
<keyword evidence="1" id="KW-0812">Transmembrane</keyword>
<dbReference type="PANTHER" id="PTHR23028">
    <property type="entry name" value="ACETYLTRANSFERASE"/>
    <property type="match status" value="1"/>
</dbReference>
<dbReference type="GO" id="GO:0016746">
    <property type="term" value="F:acyltransferase activity"/>
    <property type="evidence" value="ECO:0007669"/>
    <property type="project" value="UniProtKB-KW"/>
</dbReference>
<protein>
    <submittedName>
        <fullName evidence="3">Acyltransferase family protein</fullName>
        <ecNumber evidence="3">2.3.-.-</ecNumber>
    </submittedName>
</protein>
<feature type="transmembrane region" description="Helical" evidence="1">
    <location>
        <begin position="251"/>
        <end position="270"/>
    </location>
</feature>
<dbReference type="EMBL" id="JBHUGY010000033">
    <property type="protein sequence ID" value="MFD2055707.1"/>
    <property type="molecule type" value="Genomic_DNA"/>
</dbReference>
<feature type="transmembrane region" description="Helical" evidence="1">
    <location>
        <begin position="29"/>
        <end position="45"/>
    </location>
</feature>
<name>A0ABW4WJP3_9HYPH</name>
<keyword evidence="4" id="KW-1185">Reference proteome</keyword>
<dbReference type="EC" id="2.3.-.-" evidence="3"/>
<dbReference type="PANTHER" id="PTHR23028:SF53">
    <property type="entry name" value="ACYL_TRANSF_3 DOMAIN-CONTAINING PROTEIN"/>
    <property type="match status" value="1"/>
</dbReference>
<feature type="transmembrane region" description="Helical" evidence="1">
    <location>
        <begin position="225"/>
        <end position="245"/>
    </location>
</feature>
<sequence length="365" mass="40889">MGLLRILLAASIVFAHSGNLFFEVKPKFAVPAFFIISGFVIALVLNEKYTGKVWSFYLARYLRLWPSYIVVLLVTLAIFTDINPIADSPIANLHLFGASYGLLFFDTLGWVGYDDKLHTMVFMTGGAGLSDENSLVWRTPMAHMWSVGVEMSFYLVAPLMARRPKILAAVFVAAFVAHLWITLNLIPTHPLRAKSAVNSFYLFVAGMLAYWGWVHSRQWLERFSFPSAPLAIGTFLVAIWMGLVLDRINPLLSDMALLATAFALIPLFHFSKVSKIDRAIGEVSYAVYLVHFPLVLYVFDGHYHDKWWGTYLLAVSITLAIVLQYLVVRPLEQVRRHLASSSSKQVLSVALATPMPAPAASRNMQ</sequence>
<feature type="transmembrane region" description="Helical" evidence="1">
    <location>
        <begin position="282"/>
        <end position="299"/>
    </location>
</feature>
<evidence type="ECO:0000313" key="3">
    <source>
        <dbReference type="EMBL" id="MFD2055707.1"/>
    </source>
</evidence>
<comment type="caution">
    <text evidence="3">The sequence shown here is derived from an EMBL/GenBank/DDBJ whole genome shotgun (WGS) entry which is preliminary data.</text>
</comment>
<accession>A0ABW4WJP3</accession>
<keyword evidence="1" id="KW-1133">Transmembrane helix</keyword>
<keyword evidence="1" id="KW-0472">Membrane</keyword>
<dbReference type="InterPro" id="IPR002656">
    <property type="entry name" value="Acyl_transf_3_dom"/>
</dbReference>
<evidence type="ECO:0000259" key="2">
    <source>
        <dbReference type="Pfam" id="PF01757"/>
    </source>
</evidence>
<reference evidence="4" key="1">
    <citation type="journal article" date="2019" name="Int. J. Syst. Evol. Microbiol.">
        <title>The Global Catalogue of Microorganisms (GCM) 10K type strain sequencing project: providing services to taxonomists for standard genome sequencing and annotation.</title>
        <authorList>
            <consortium name="The Broad Institute Genomics Platform"/>
            <consortium name="The Broad Institute Genome Sequencing Center for Infectious Disease"/>
            <person name="Wu L."/>
            <person name="Ma J."/>
        </authorList>
    </citation>
    <scope>NUCLEOTIDE SEQUENCE [LARGE SCALE GENOMIC DNA]</scope>
    <source>
        <strain evidence="4">CGMCC 1.16226</strain>
    </source>
</reference>
<proteinExistence type="predicted"/>
<feature type="domain" description="Acyltransferase 3" evidence="2">
    <location>
        <begin position="3"/>
        <end position="322"/>
    </location>
</feature>
<feature type="transmembrane region" description="Helical" evidence="1">
    <location>
        <begin position="6"/>
        <end position="22"/>
    </location>
</feature>
<feature type="transmembrane region" description="Helical" evidence="1">
    <location>
        <begin position="166"/>
        <end position="183"/>
    </location>
</feature>
<keyword evidence="3" id="KW-0012">Acyltransferase</keyword>
<feature type="transmembrane region" description="Helical" evidence="1">
    <location>
        <begin position="65"/>
        <end position="86"/>
    </location>
</feature>
<dbReference type="Proteomes" id="UP001597349">
    <property type="component" value="Unassembled WGS sequence"/>
</dbReference>
<dbReference type="InterPro" id="IPR050879">
    <property type="entry name" value="Acyltransferase_3"/>
</dbReference>
<dbReference type="RefSeq" id="WP_379022203.1">
    <property type="nucleotide sequence ID" value="NZ_JBHUGY010000033.1"/>
</dbReference>
<dbReference type="Pfam" id="PF01757">
    <property type="entry name" value="Acyl_transf_3"/>
    <property type="match status" value="1"/>
</dbReference>